<dbReference type="GO" id="GO:0016740">
    <property type="term" value="F:transferase activity"/>
    <property type="evidence" value="ECO:0007669"/>
    <property type="project" value="UniProtKB-KW"/>
</dbReference>
<dbReference type="SUPFAM" id="SSF89796">
    <property type="entry name" value="CoA-transferase family III (CaiB/BaiF)"/>
    <property type="match status" value="1"/>
</dbReference>
<name>A0ABY9G346_9PSED</name>
<protein>
    <submittedName>
        <fullName evidence="1">CoA transferase</fullName>
    </submittedName>
</protein>
<dbReference type="PANTHER" id="PTHR48228:SF5">
    <property type="entry name" value="ALPHA-METHYLACYL-COA RACEMASE"/>
    <property type="match status" value="1"/>
</dbReference>
<dbReference type="Proteomes" id="UP001236748">
    <property type="component" value="Chromosome"/>
</dbReference>
<dbReference type="RefSeq" id="WP_235364511.1">
    <property type="nucleotide sequence ID" value="NZ_CP117450.1"/>
</dbReference>
<keyword evidence="1" id="KW-0808">Transferase</keyword>
<dbReference type="Pfam" id="PF02515">
    <property type="entry name" value="CoA_transf_3"/>
    <property type="match status" value="1"/>
</dbReference>
<proteinExistence type="predicted"/>
<dbReference type="PANTHER" id="PTHR48228">
    <property type="entry name" value="SUCCINYL-COA--D-CITRAMALATE COA-TRANSFERASE"/>
    <property type="match status" value="1"/>
</dbReference>
<organism evidence="1 2">
    <name type="scientific">Pseudomonas lurida</name>
    <dbReference type="NCBI Taxonomy" id="244566"/>
    <lineage>
        <taxon>Bacteria</taxon>
        <taxon>Pseudomonadati</taxon>
        <taxon>Pseudomonadota</taxon>
        <taxon>Gammaproteobacteria</taxon>
        <taxon>Pseudomonadales</taxon>
        <taxon>Pseudomonadaceae</taxon>
        <taxon>Pseudomonas</taxon>
    </lineage>
</organism>
<dbReference type="InterPro" id="IPR050509">
    <property type="entry name" value="CoA-transferase_III"/>
</dbReference>
<dbReference type="Gene3D" id="3.40.50.10540">
    <property type="entry name" value="Crotonobetainyl-coa:carnitine coa-transferase, domain 1"/>
    <property type="match status" value="1"/>
</dbReference>
<dbReference type="EMBL" id="CP117450">
    <property type="protein sequence ID" value="WLH10007.1"/>
    <property type="molecule type" value="Genomic_DNA"/>
</dbReference>
<keyword evidence="2" id="KW-1185">Reference proteome</keyword>
<accession>A0ABY9G346</accession>
<evidence type="ECO:0000313" key="2">
    <source>
        <dbReference type="Proteomes" id="UP001236748"/>
    </source>
</evidence>
<dbReference type="InterPro" id="IPR003673">
    <property type="entry name" value="CoA-Trfase_fam_III"/>
</dbReference>
<reference evidence="1 2" key="1">
    <citation type="submission" date="2023-02" db="EMBL/GenBank/DDBJ databases">
        <title>Evolution of Hrp T3SS in non-pathogenic Pseudomonas fluorescens.</title>
        <authorList>
            <person name="Liao K."/>
            <person name="Wei H."/>
            <person name="Gu Y."/>
        </authorList>
    </citation>
    <scope>NUCLEOTIDE SEQUENCE [LARGE SCALE GENOMIC DNA]</scope>
    <source>
        <strain evidence="1 2">FP2043</strain>
    </source>
</reference>
<dbReference type="InterPro" id="IPR023606">
    <property type="entry name" value="CoA-Trfase_III_dom_1_sf"/>
</dbReference>
<gene>
    <name evidence="1" type="ORF">PSH67_20050</name>
</gene>
<evidence type="ECO:0000313" key="1">
    <source>
        <dbReference type="EMBL" id="WLH10007.1"/>
    </source>
</evidence>
<sequence>MSETFRTNSQAYWLAWLQEQGVSAAPVLSLGGALDHPQTEARQMLLVDADGAEHIGTPLKFQEEPGIPNLRVPRLGKDNSAILTALGYREQEIAALRRAGIIHSG</sequence>